<keyword evidence="3" id="KW-1185">Reference proteome</keyword>
<dbReference type="AlphaFoldDB" id="A0A412G5P4"/>
<keyword evidence="2" id="KW-0132">Cell division</keyword>
<evidence type="ECO:0000313" key="2">
    <source>
        <dbReference type="EMBL" id="RGR76299.1"/>
    </source>
</evidence>
<dbReference type="GeneID" id="83014337"/>
<gene>
    <name evidence="2" type="ORF">DWY25_02795</name>
</gene>
<name>A0A412G5P4_9FIRM</name>
<dbReference type="PANTHER" id="PTHR32432">
    <property type="entry name" value="CELL DIVISION PROTEIN FTSA-RELATED"/>
    <property type="match status" value="1"/>
</dbReference>
<protein>
    <submittedName>
        <fullName evidence="2">Cell division protein FtsA</fullName>
    </submittedName>
</protein>
<comment type="caution">
    <text evidence="2">The sequence shown here is derived from an EMBL/GenBank/DDBJ whole genome shotgun (WGS) entry which is preliminary data.</text>
</comment>
<dbReference type="SUPFAM" id="SSF53067">
    <property type="entry name" value="Actin-like ATPase domain"/>
    <property type="match status" value="2"/>
</dbReference>
<dbReference type="InterPro" id="IPR003494">
    <property type="entry name" value="SHS2_FtsA"/>
</dbReference>
<accession>A0A412G5P4</accession>
<dbReference type="SMART" id="SM00842">
    <property type="entry name" value="FtsA"/>
    <property type="match status" value="1"/>
</dbReference>
<feature type="domain" description="SHS2" evidence="1">
    <location>
        <begin position="6"/>
        <end position="193"/>
    </location>
</feature>
<dbReference type="EMBL" id="QRUP01000002">
    <property type="protein sequence ID" value="RGR76299.1"/>
    <property type="molecule type" value="Genomic_DNA"/>
</dbReference>
<keyword evidence="2" id="KW-0131">Cell cycle</keyword>
<dbReference type="InterPro" id="IPR050696">
    <property type="entry name" value="FtsA/MreB"/>
</dbReference>
<proteinExistence type="predicted"/>
<reference evidence="2 3" key="1">
    <citation type="submission" date="2018-08" db="EMBL/GenBank/DDBJ databases">
        <title>A genome reference for cultivated species of the human gut microbiota.</title>
        <authorList>
            <person name="Zou Y."/>
            <person name="Xue W."/>
            <person name="Luo G."/>
        </authorList>
    </citation>
    <scope>NUCLEOTIDE SEQUENCE [LARGE SCALE GENOMIC DNA]</scope>
    <source>
        <strain evidence="2 3">AF24-29</strain>
    </source>
</reference>
<dbReference type="Gene3D" id="3.30.1490.300">
    <property type="match status" value="1"/>
</dbReference>
<sequence>MDKQIFAALEIADHEVRLLVGEFFNTRFNIIKVERVPVAGAQFHQLTEPNEVVKAIRRAAENASRMIGARIERVLLSIPSRDMMRKSLKITVPVSSFDRRVTVLDVREAVKNAMKTKVENGLALISAVCVRYTCNGISTRRMPIGELCDELTVDVDLLCANRKIAFEYVNCVEQAGLEVLDISLDSFAIAKEAALFEQTMDQNLILIRLEEQTTTLSLLSKGKLASCEIIEQGIDQWSKALVERYELPPAEAVRLVKYNTRLNQRRPLQTPIYIWSKNTKTYTLSEKELCEAIREPLESWTGQIEQMCRPILKAGKTQIVIVGEGGELQEIAEYVQDHLGAPAKVYYPETLGVRDSSLTGCLGLFYAYKDQQPLLNTDQVSVNAAQFEKAVTIGGVKKEKTSVDDSITKRLKDMLFEAKQK</sequence>
<organism evidence="2 3">
    <name type="scientific">Holdemania filiformis</name>
    <dbReference type="NCBI Taxonomy" id="61171"/>
    <lineage>
        <taxon>Bacteria</taxon>
        <taxon>Bacillati</taxon>
        <taxon>Bacillota</taxon>
        <taxon>Erysipelotrichia</taxon>
        <taxon>Erysipelotrichales</taxon>
        <taxon>Erysipelotrichaceae</taxon>
        <taxon>Holdemania</taxon>
    </lineage>
</organism>
<dbReference type="RefSeq" id="WP_117893373.1">
    <property type="nucleotide sequence ID" value="NZ_CABJCV010000002.1"/>
</dbReference>
<dbReference type="Gene3D" id="3.30.420.40">
    <property type="match status" value="2"/>
</dbReference>
<dbReference type="Proteomes" id="UP000284178">
    <property type="component" value="Unassembled WGS sequence"/>
</dbReference>
<dbReference type="InterPro" id="IPR043129">
    <property type="entry name" value="ATPase_NBD"/>
</dbReference>
<evidence type="ECO:0000259" key="1">
    <source>
        <dbReference type="SMART" id="SM00842"/>
    </source>
</evidence>
<evidence type="ECO:0000313" key="3">
    <source>
        <dbReference type="Proteomes" id="UP000284178"/>
    </source>
</evidence>
<dbReference type="GO" id="GO:0051301">
    <property type="term" value="P:cell division"/>
    <property type="evidence" value="ECO:0007669"/>
    <property type="project" value="UniProtKB-KW"/>
</dbReference>